<feature type="compositionally biased region" description="Basic and acidic residues" evidence="1">
    <location>
        <begin position="211"/>
        <end position="222"/>
    </location>
</feature>
<protein>
    <submittedName>
        <fullName evidence="2">Uncharacterized protein</fullName>
    </submittedName>
</protein>
<feature type="compositionally biased region" description="Basic and acidic residues" evidence="1">
    <location>
        <begin position="96"/>
        <end position="126"/>
    </location>
</feature>
<reference evidence="2 3" key="1">
    <citation type="submission" date="2019-07" db="EMBL/GenBank/DDBJ databases">
        <title>Chromosome genome assembly for large yellow croaker.</title>
        <authorList>
            <person name="Xiao S."/>
        </authorList>
    </citation>
    <scope>NUCLEOTIDE SEQUENCE [LARGE SCALE GENOMIC DNA]</scope>
    <source>
        <strain evidence="2">JMULYC20181020</strain>
        <tissue evidence="2">Muscle</tissue>
    </source>
</reference>
<dbReference type="AlphaFoldDB" id="A0A6G0IJN5"/>
<evidence type="ECO:0000313" key="3">
    <source>
        <dbReference type="Proteomes" id="UP000424527"/>
    </source>
</evidence>
<feature type="compositionally biased region" description="Polar residues" evidence="1">
    <location>
        <begin position="135"/>
        <end position="150"/>
    </location>
</feature>
<evidence type="ECO:0000313" key="2">
    <source>
        <dbReference type="EMBL" id="KAE8291725.1"/>
    </source>
</evidence>
<comment type="caution">
    <text evidence="2">The sequence shown here is derived from an EMBL/GenBank/DDBJ whole genome shotgun (WGS) entry which is preliminary data.</text>
</comment>
<feature type="region of interest" description="Disordered" evidence="1">
    <location>
        <begin position="1"/>
        <end position="80"/>
    </location>
</feature>
<feature type="compositionally biased region" description="Polar residues" evidence="1">
    <location>
        <begin position="55"/>
        <end position="74"/>
    </location>
</feature>
<sequence length="222" mass="24133">MKLGSMFGKPDPPKAESPPPVVSVQPQSQSPKPADECYEPESEKPSPSSGETESADASDTVSCDTLAQSPQSGLPSHLVSLEEDLDKSQIKVTLFEVDRSVADTPDTVHADLDTEQPKDLLTKEAAKSPPDSSRFDSSGNLSPISSQLSSEPEERRDPSGPRPPLNSQPSTLDKEDEDEEEETENKLHPLPEPGCNKDWKDSPVILPKPMLDNHDIKTQTKN</sequence>
<dbReference type="Proteomes" id="UP000424527">
    <property type="component" value="Unassembled WGS sequence"/>
</dbReference>
<organism evidence="2 3">
    <name type="scientific">Larimichthys crocea</name>
    <name type="common">Large yellow croaker</name>
    <name type="synonym">Pseudosciaena crocea</name>
    <dbReference type="NCBI Taxonomy" id="215358"/>
    <lineage>
        <taxon>Eukaryota</taxon>
        <taxon>Metazoa</taxon>
        <taxon>Chordata</taxon>
        <taxon>Craniata</taxon>
        <taxon>Vertebrata</taxon>
        <taxon>Euteleostomi</taxon>
        <taxon>Actinopterygii</taxon>
        <taxon>Neopterygii</taxon>
        <taxon>Teleostei</taxon>
        <taxon>Neoteleostei</taxon>
        <taxon>Acanthomorphata</taxon>
        <taxon>Eupercaria</taxon>
        <taxon>Sciaenidae</taxon>
        <taxon>Larimichthys</taxon>
    </lineage>
</organism>
<proteinExistence type="predicted"/>
<dbReference type="EMBL" id="REGW02000009">
    <property type="protein sequence ID" value="KAE8291725.1"/>
    <property type="molecule type" value="Genomic_DNA"/>
</dbReference>
<accession>A0A6G0IJN5</accession>
<keyword evidence="3" id="KW-1185">Reference proteome</keyword>
<feature type="compositionally biased region" description="Low complexity" evidence="1">
    <location>
        <begin position="22"/>
        <end position="31"/>
    </location>
</feature>
<feature type="compositionally biased region" description="Acidic residues" evidence="1">
    <location>
        <begin position="174"/>
        <end position="183"/>
    </location>
</feature>
<feature type="region of interest" description="Disordered" evidence="1">
    <location>
        <begin position="96"/>
        <end position="222"/>
    </location>
</feature>
<name>A0A6G0IJN5_LARCR</name>
<evidence type="ECO:0000256" key="1">
    <source>
        <dbReference type="SAM" id="MobiDB-lite"/>
    </source>
</evidence>
<gene>
    <name evidence="2" type="ORF">D5F01_LYC09084</name>
</gene>
<feature type="compositionally biased region" description="Basic and acidic residues" evidence="1">
    <location>
        <begin position="184"/>
        <end position="201"/>
    </location>
</feature>